<dbReference type="Pfam" id="PF00264">
    <property type="entry name" value="Tyrosinase"/>
    <property type="match status" value="1"/>
</dbReference>
<dbReference type="PANTHER" id="PTHR11474:SF126">
    <property type="entry name" value="TYROSINASE-LIKE PROTEIN TYR-1-RELATED"/>
    <property type="match status" value="1"/>
</dbReference>
<dbReference type="InterPro" id="IPR008922">
    <property type="entry name" value="Di-copper_centre_dom_sf"/>
</dbReference>
<evidence type="ECO:0000313" key="6">
    <source>
        <dbReference type="EMBL" id="GGY23302.1"/>
    </source>
</evidence>
<dbReference type="EMBL" id="BMYX01000018">
    <property type="protein sequence ID" value="GGY23302.1"/>
    <property type="molecule type" value="Genomic_DNA"/>
</dbReference>
<feature type="domain" description="Tyrosinase copper-binding" evidence="5">
    <location>
        <begin position="298"/>
        <end position="309"/>
    </location>
</feature>
<feature type="domain" description="Tyrosinase copper-binding" evidence="4">
    <location>
        <begin position="163"/>
        <end position="180"/>
    </location>
</feature>
<dbReference type="PRINTS" id="PR00092">
    <property type="entry name" value="TYROSINASE"/>
</dbReference>
<accession>A0A918P5V7</accession>
<gene>
    <name evidence="6" type="ORF">GCM10011289_28860</name>
</gene>
<sequence>MKIELLINDSADTRARYLGWAPSPCKVRLVNSPASKGPVDIVVASRTRAGGGQLVLFAAKTASPAKALNLSLPANGDPVTFFAAGEFGHPSAADHDVTLVITRHGSVLATMPVMVRIRKDATKLTAGERNRFIAALAKLNDKGHGLFKDFRDMHTQVSSPQAHGAPGFLPWHRAYLLDLERQLQLIDASVALPYWRFDQPAAALFTKDFLGESDTLGTVRFSASNPLQFWVTDGVPGIKRRPLFNVANQAANVQNDENATLAFGSAFAAFRELEGDPHGSAHVSFGGSISSIPTAAKDPLFFLLHANVDRLWAKWQKVNGRFDPAQADAFDSQLPAGNPVGHNLEDTMWPWNGVTGSPRPPTAPGGPMAASVCAAAPGPAPRVRDCLDYLGRVRAEARLGFGYDDVPYA</sequence>
<evidence type="ECO:0000256" key="3">
    <source>
        <dbReference type="ARBA" id="ARBA00023008"/>
    </source>
</evidence>
<evidence type="ECO:0000259" key="4">
    <source>
        <dbReference type="PROSITE" id="PS00497"/>
    </source>
</evidence>
<keyword evidence="7" id="KW-1185">Reference proteome</keyword>
<evidence type="ECO:0000313" key="7">
    <source>
        <dbReference type="Proteomes" id="UP000645257"/>
    </source>
</evidence>
<organism evidence="6 7">
    <name type="scientific">Paludibacterium paludis</name>
    <dbReference type="NCBI Taxonomy" id="1225769"/>
    <lineage>
        <taxon>Bacteria</taxon>
        <taxon>Pseudomonadati</taxon>
        <taxon>Pseudomonadota</taxon>
        <taxon>Betaproteobacteria</taxon>
        <taxon>Neisseriales</taxon>
        <taxon>Chromobacteriaceae</taxon>
        <taxon>Paludibacterium</taxon>
    </lineage>
</organism>
<dbReference type="InterPro" id="IPR002227">
    <property type="entry name" value="Tyrosinase_Cu-bd"/>
</dbReference>
<dbReference type="InterPro" id="IPR050316">
    <property type="entry name" value="Tyrosinase/Hemocyanin"/>
</dbReference>
<proteinExistence type="inferred from homology"/>
<dbReference type="RefSeq" id="WP_189535554.1">
    <property type="nucleotide sequence ID" value="NZ_BMYX01000018.1"/>
</dbReference>
<dbReference type="GO" id="GO:0016491">
    <property type="term" value="F:oxidoreductase activity"/>
    <property type="evidence" value="ECO:0007669"/>
    <property type="project" value="InterPro"/>
</dbReference>
<reference evidence="6" key="1">
    <citation type="journal article" date="2014" name="Int. J. Syst. Evol. Microbiol.">
        <title>Complete genome sequence of Corynebacterium casei LMG S-19264T (=DSM 44701T), isolated from a smear-ripened cheese.</title>
        <authorList>
            <consortium name="US DOE Joint Genome Institute (JGI-PGF)"/>
            <person name="Walter F."/>
            <person name="Albersmeier A."/>
            <person name="Kalinowski J."/>
            <person name="Ruckert C."/>
        </authorList>
    </citation>
    <scope>NUCLEOTIDE SEQUENCE</scope>
    <source>
        <strain evidence="6">KCTC 32182</strain>
    </source>
</reference>
<comment type="similarity">
    <text evidence="1">Belongs to the tyrosinase family.</text>
</comment>
<evidence type="ECO:0000256" key="2">
    <source>
        <dbReference type="ARBA" id="ARBA00022723"/>
    </source>
</evidence>
<evidence type="ECO:0000259" key="5">
    <source>
        <dbReference type="PROSITE" id="PS00498"/>
    </source>
</evidence>
<dbReference type="SUPFAM" id="SSF48056">
    <property type="entry name" value="Di-copper centre-containing domain"/>
    <property type="match status" value="1"/>
</dbReference>
<dbReference type="PROSITE" id="PS00497">
    <property type="entry name" value="TYROSINASE_1"/>
    <property type="match status" value="1"/>
</dbReference>
<comment type="caution">
    <text evidence="6">The sequence shown here is derived from an EMBL/GenBank/DDBJ whole genome shotgun (WGS) entry which is preliminary data.</text>
</comment>
<keyword evidence="3" id="KW-0186">Copper</keyword>
<name>A0A918P5V7_9NEIS</name>
<keyword evidence="2" id="KW-0479">Metal-binding</keyword>
<protein>
    <recommendedName>
        <fullName evidence="4 5">Tyrosinase copper-binding domain-containing protein</fullName>
    </recommendedName>
</protein>
<dbReference type="Proteomes" id="UP000645257">
    <property type="component" value="Unassembled WGS sequence"/>
</dbReference>
<reference evidence="6" key="2">
    <citation type="submission" date="2020-09" db="EMBL/GenBank/DDBJ databases">
        <authorList>
            <person name="Sun Q."/>
            <person name="Kim S."/>
        </authorList>
    </citation>
    <scope>NUCLEOTIDE SEQUENCE</scope>
    <source>
        <strain evidence="6">KCTC 32182</strain>
    </source>
</reference>
<evidence type="ECO:0000256" key="1">
    <source>
        <dbReference type="ARBA" id="ARBA00009928"/>
    </source>
</evidence>
<dbReference type="AlphaFoldDB" id="A0A918P5V7"/>
<dbReference type="PROSITE" id="PS00498">
    <property type="entry name" value="TYROSINASE_2"/>
    <property type="match status" value="1"/>
</dbReference>
<dbReference type="GO" id="GO:0046872">
    <property type="term" value="F:metal ion binding"/>
    <property type="evidence" value="ECO:0007669"/>
    <property type="project" value="UniProtKB-KW"/>
</dbReference>
<dbReference type="Gene3D" id="1.10.1280.10">
    <property type="entry name" value="Di-copper center containing domain from catechol oxidase"/>
    <property type="match status" value="1"/>
</dbReference>
<dbReference type="PANTHER" id="PTHR11474">
    <property type="entry name" value="TYROSINASE FAMILY MEMBER"/>
    <property type="match status" value="1"/>
</dbReference>